<name>G4QD23_TAYAM</name>
<sequence length="143" mass="15257">MTTQLKHTLALFFVVFAFACQQYRPIIDSYGLDKALLEQHMADCSALADQTVNYTSRIDIVGGLLAIASTISGAMGGAILDGFLNNWGSKGYSGDHWTIAGGAAGLASGLAGALSVGRNTSQNPRKTVMDQCMEKRGYDIIQY</sequence>
<reference evidence="1 2" key="2">
    <citation type="journal article" date="2012" name="PLoS ONE">
        <title>Genomic characterization of the taylorella genus.</title>
        <authorList>
            <person name="Hebert L."/>
            <person name="Moumen B."/>
            <person name="Pons N."/>
            <person name="Duquesne F."/>
            <person name="Breuil M.F."/>
            <person name="Goux D."/>
            <person name="Batto J.M."/>
            <person name="Laugier C."/>
            <person name="Renault P."/>
            <person name="Petry S."/>
        </authorList>
    </citation>
    <scope>NUCLEOTIDE SEQUENCE [LARGE SCALE GENOMIC DNA]</scope>
    <source>
        <strain evidence="1 2">MCE3</strain>
    </source>
</reference>
<dbReference type="STRING" id="1008459.TASI_0049"/>
<dbReference type="HOGENOM" id="CLU_1805221_0_0_4"/>
<protein>
    <recommendedName>
        <fullName evidence="3">Glycine zipper family protein</fullName>
    </recommendedName>
</protein>
<dbReference type="KEGG" id="tas:TASI_0049"/>
<proteinExistence type="predicted"/>
<evidence type="ECO:0000313" key="1">
    <source>
        <dbReference type="EMBL" id="AEP35840.1"/>
    </source>
</evidence>
<dbReference type="RefSeq" id="WP_014110739.1">
    <property type="nucleotide sequence ID" value="NC_016043.1"/>
</dbReference>
<keyword evidence="2" id="KW-1185">Reference proteome</keyword>
<reference key="1">
    <citation type="submission" date="2011-09" db="EMBL/GenBank/DDBJ databases">
        <title>Genomic characterization of the Taylorella genus.</title>
        <authorList>
            <person name="Hebert L."/>
            <person name="Moumen B."/>
            <person name="Pons N."/>
            <person name="Duquesne F."/>
            <person name="Breuil M.-F."/>
            <person name="Goux D."/>
            <person name="Batto J.-M."/>
            <person name="Renault P."/>
            <person name="Laugier C."/>
            <person name="Petry S."/>
        </authorList>
    </citation>
    <scope>NUCLEOTIDE SEQUENCE</scope>
    <source>
        <strain>MCE3</strain>
    </source>
</reference>
<dbReference type="AlphaFoldDB" id="G4QD23"/>
<organism evidence="1 2">
    <name type="scientific">Taylorella asinigenitalis (strain MCE3)</name>
    <dbReference type="NCBI Taxonomy" id="1008459"/>
    <lineage>
        <taxon>Bacteria</taxon>
        <taxon>Pseudomonadati</taxon>
        <taxon>Pseudomonadota</taxon>
        <taxon>Betaproteobacteria</taxon>
        <taxon>Burkholderiales</taxon>
        <taxon>Alcaligenaceae</taxon>
        <taxon>Taylorella</taxon>
    </lineage>
</organism>
<dbReference type="PROSITE" id="PS51257">
    <property type="entry name" value="PROKAR_LIPOPROTEIN"/>
    <property type="match status" value="1"/>
</dbReference>
<accession>G4QD23</accession>
<dbReference type="Proteomes" id="UP000009284">
    <property type="component" value="Chromosome"/>
</dbReference>
<evidence type="ECO:0008006" key="3">
    <source>
        <dbReference type="Google" id="ProtNLM"/>
    </source>
</evidence>
<gene>
    <name evidence="1" type="ordered locus">TASI_0049</name>
</gene>
<evidence type="ECO:0000313" key="2">
    <source>
        <dbReference type="Proteomes" id="UP000009284"/>
    </source>
</evidence>
<dbReference type="EMBL" id="CP003059">
    <property type="protein sequence ID" value="AEP35840.1"/>
    <property type="molecule type" value="Genomic_DNA"/>
</dbReference>